<proteinExistence type="predicted"/>
<reference evidence="1" key="2">
    <citation type="submission" date="2020-09" db="EMBL/GenBank/DDBJ databases">
        <authorList>
            <person name="Sun Q."/>
            <person name="Zhou Y."/>
        </authorList>
    </citation>
    <scope>NUCLEOTIDE SEQUENCE</scope>
    <source>
        <strain evidence="1">CGMCC 1.12919</strain>
    </source>
</reference>
<evidence type="ECO:0000313" key="2">
    <source>
        <dbReference type="Proteomes" id="UP000637002"/>
    </source>
</evidence>
<evidence type="ECO:0000313" key="1">
    <source>
        <dbReference type="EMBL" id="GGC70500.1"/>
    </source>
</evidence>
<reference evidence="1" key="1">
    <citation type="journal article" date="2014" name="Int. J. Syst. Evol. Microbiol.">
        <title>Complete genome sequence of Corynebacterium casei LMG S-19264T (=DSM 44701T), isolated from a smear-ripened cheese.</title>
        <authorList>
            <consortium name="US DOE Joint Genome Institute (JGI-PGF)"/>
            <person name="Walter F."/>
            <person name="Albersmeier A."/>
            <person name="Kalinowski J."/>
            <person name="Ruckert C."/>
        </authorList>
    </citation>
    <scope>NUCLEOTIDE SEQUENCE</scope>
    <source>
        <strain evidence="1">CGMCC 1.12919</strain>
    </source>
</reference>
<sequence>MAGNRITYYVVQPFVRDEEGVLYALEPIEARDMGSASRRARAYADAGGGGIAFSRSGDPSSGDWDDAVVIGRYGEIPEEVEA</sequence>
<accession>A0A916XGN7</accession>
<dbReference type="EMBL" id="BMGG01000005">
    <property type="protein sequence ID" value="GGC70500.1"/>
    <property type="molecule type" value="Genomic_DNA"/>
</dbReference>
<gene>
    <name evidence="1" type="ORF">GCM10010994_31290</name>
</gene>
<organism evidence="1 2">
    <name type="scientific">Chelatococcus reniformis</name>
    <dbReference type="NCBI Taxonomy" id="1494448"/>
    <lineage>
        <taxon>Bacteria</taxon>
        <taxon>Pseudomonadati</taxon>
        <taxon>Pseudomonadota</taxon>
        <taxon>Alphaproteobacteria</taxon>
        <taxon>Hyphomicrobiales</taxon>
        <taxon>Chelatococcaceae</taxon>
        <taxon>Chelatococcus</taxon>
    </lineage>
</organism>
<comment type="caution">
    <text evidence="1">The sequence shown here is derived from an EMBL/GenBank/DDBJ whole genome shotgun (WGS) entry which is preliminary data.</text>
</comment>
<dbReference type="AlphaFoldDB" id="A0A916XGN7"/>
<dbReference type="Proteomes" id="UP000637002">
    <property type="component" value="Unassembled WGS sequence"/>
</dbReference>
<protein>
    <submittedName>
        <fullName evidence="1">Uncharacterized protein</fullName>
    </submittedName>
</protein>
<keyword evidence="2" id="KW-1185">Reference proteome</keyword>
<name>A0A916XGN7_9HYPH</name>
<dbReference type="RefSeq" id="WP_210324509.1">
    <property type="nucleotide sequence ID" value="NZ_BMGG01000005.1"/>
</dbReference>